<proteinExistence type="predicted"/>
<organism evidence="2 3">
    <name type="scientific">Austropuccinia psidii MF-1</name>
    <dbReference type="NCBI Taxonomy" id="1389203"/>
    <lineage>
        <taxon>Eukaryota</taxon>
        <taxon>Fungi</taxon>
        <taxon>Dikarya</taxon>
        <taxon>Basidiomycota</taxon>
        <taxon>Pucciniomycotina</taxon>
        <taxon>Pucciniomycetes</taxon>
        <taxon>Pucciniales</taxon>
        <taxon>Sphaerophragmiaceae</taxon>
        <taxon>Austropuccinia</taxon>
    </lineage>
</organism>
<reference evidence="2" key="1">
    <citation type="submission" date="2021-03" db="EMBL/GenBank/DDBJ databases">
        <title>Draft genome sequence of rust myrtle Austropuccinia psidii MF-1, a brazilian biotype.</title>
        <authorList>
            <person name="Quecine M.C."/>
            <person name="Pachon D.M.R."/>
            <person name="Bonatelli M.L."/>
            <person name="Correr F.H."/>
            <person name="Franceschini L.M."/>
            <person name="Leite T.F."/>
            <person name="Margarido G.R.A."/>
            <person name="Almeida C.A."/>
            <person name="Ferrarezi J.A."/>
            <person name="Labate C.A."/>
        </authorList>
    </citation>
    <scope>NUCLEOTIDE SEQUENCE</scope>
    <source>
        <strain evidence="2">MF-1</strain>
    </source>
</reference>
<name>A0A9Q3CRC7_9BASI</name>
<dbReference type="Proteomes" id="UP000765509">
    <property type="component" value="Unassembled WGS sequence"/>
</dbReference>
<accession>A0A9Q3CRC7</accession>
<keyword evidence="3" id="KW-1185">Reference proteome</keyword>
<feature type="region of interest" description="Disordered" evidence="1">
    <location>
        <begin position="1"/>
        <end position="32"/>
    </location>
</feature>
<evidence type="ECO:0000313" key="2">
    <source>
        <dbReference type="EMBL" id="MBW0487715.1"/>
    </source>
</evidence>
<evidence type="ECO:0000313" key="3">
    <source>
        <dbReference type="Proteomes" id="UP000765509"/>
    </source>
</evidence>
<protein>
    <submittedName>
        <fullName evidence="2">Uncharacterized protein</fullName>
    </submittedName>
</protein>
<feature type="compositionally biased region" description="Polar residues" evidence="1">
    <location>
        <begin position="22"/>
        <end position="32"/>
    </location>
</feature>
<comment type="caution">
    <text evidence="2">The sequence shown here is derived from an EMBL/GenBank/DDBJ whole genome shotgun (WGS) entry which is preliminary data.</text>
</comment>
<evidence type="ECO:0000256" key="1">
    <source>
        <dbReference type="SAM" id="MobiDB-lite"/>
    </source>
</evidence>
<gene>
    <name evidence="2" type="ORF">O181_027430</name>
</gene>
<dbReference type="EMBL" id="AVOT02009260">
    <property type="protein sequence ID" value="MBW0487715.1"/>
    <property type="molecule type" value="Genomic_DNA"/>
</dbReference>
<dbReference type="AlphaFoldDB" id="A0A9Q3CRC7"/>
<sequence>MPTLMHELASAPPTHHLHQQPRYASTPATTPPQSSILTLTILMLPPCPHDIPPMLPHPSLCFGTTPRPQDFPPTLPLHVRPHLSLCSRTPA</sequence>